<sequence length="394" mass="43938">MRSRLSFQKDSFGEDQNLSLCSTSSTGEESSSQYSPLSKSLSIAPLSPPSSPMKVKTINTWCKTWCALPLILLLDLFCSLVFLKYEMVLDPGFAAKIANAEGKLHHVDKINIVAGKTLEEEVQNVMIGTEMAFNISQNLLPQAVVMLDPTPKAMQSNLRANSNDVQQALNHHKYLIPDSEWYVDLGAVDAALESGDGCIVYSFGIGKEDLYTSFMAEKGCHVYAFDPTQTHPRYWKPNVEFFSWGIRNSEGTTNVGWSHPKYGHLVGSLFSLPEIVEKLGHQNMAIAALKFDCEGCEYGAFQDIVDYEQASDQRFNRIGSLTTEFHFATTLGMESLQDVANIKYADAFLRSQDCRVIHYKPNKGFKKDRTVHAHLVKNGVPDGVCCYEYGFSCN</sequence>
<dbReference type="Pfam" id="PF13383">
    <property type="entry name" value="Methyltransf_22"/>
    <property type="match status" value="1"/>
</dbReference>
<evidence type="ECO:0000313" key="3">
    <source>
        <dbReference type="EMBL" id="CAJ1959341.1"/>
    </source>
</evidence>
<keyword evidence="4" id="KW-1185">Reference proteome</keyword>
<protein>
    <recommendedName>
        <fullName evidence="2">Methyltransferase domain-containing protein</fullName>
    </recommendedName>
</protein>
<dbReference type="EMBL" id="CAKOGP040001992">
    <property type="protein sequence ID" value="CAJ1959341.1"/>
    <property type="molecule type" value="Genomic_DNA"/>
</dbReference>
<dbReference type="InterPro" id="IPR025714">
    <property type="entry name" value="Methyltranfer_dom"/>
</dbReference>
<dbReference type="AlphaFoldDB" id="A0AAD2G0T3"/>
<gene>
    <name evidence="3" type="ORF">CYCCA115_LOCUS17763</name>
</gene>
<accession>A0AAD2G0T3</accession>
<dbReference type="InterPro" id="IPR026913">
    <property type="entry name" value="METTL24"/>
</dbReference>
<reference evidence="3" key="1">
    <citation type="submission" date="2023-08" db="EMBL/GenBank/DDBJ databases">
        <authorList>
            <person name="Audoor S."/>
            <person name="Bilcke G."/>
        </authorList>
    </citation>
    <scope>NUCLEOTIDE SEQUENCE</scope>
</reference>
<proteinExistence type="predicted"/>
<keyword evidence="1" id="KW-0812">Transmembrane</keyword>
<feature type="transmembrane region" description="Helical" evidence="1">
    <location>
        <begin position="64"/>
        <end position="83"/>
    </location>
</feature>
<dbReference type="PANTHER" id="PTHR32026">
    <property type="entry name" value="METHYLTRANSFERASE-LIKE PROTEIN 24"/>
    <property type="match status" value="1"/>
</dbReference>
<evidence type="ECO:0000256" key="1">
    <source>
        <dbReference type="SAM" id="Phobius"/>
    </source>
</evidence>
<feature type="domain" description="Methyltransferase" evidence="2">
    <location>
        <begin position="195"/>
        <end position="308"/>
    </location>
</feature>
<comment type="caution">
    <text evidence="3">The sequence shown here is derived from an EMBL/GenBank/DDBJ whole genome shotgun (WGS) entry which is preliminary data.</text>
</comment>
<name>A0AAD2G0T3_9STRA</name>
<dbReference type="Proteomes" id="UP001295423">
    <property type="component" value="Unassembled WGS sequence"/>
</dbReference>
<keyword evidence="1" id="KW-0472">Membrane</keyword>
<evidence type="ECO:0000313" key="4">
    <source>
        <dbReference type="Proteomes" id="UP001295423"/>
    </source>
</evidence>
<organism evidence="3 4">
    <name type="scientific">Cylindrotheca closterium</name>
    <dbReference type="NCBI Taxonomy" id="2856"/>
    <lineage>
        <taxon>Eukaryota</taxon>
        <taxon>Sar</taxon>
        <taxon>Stramenopiles</taxon>
        <taxon>Ochrophyta</taxon>
        <taxon>Bacillariophyta</taxon>
        <taxon>Bacillariophyceae</taxon>
        <taxon>Bacillariophycidae</taxon>
        <taxon>Bacillariales</taxon>
        <taxon>Bacillariaceae</taxon>
        <taxon>Cylindrotheca</taxon>
    </lineage>
</organism>
<keyword evidence="1" id="KW-1133">Transmembrane helix</keyword>
<evidence type="ECO:0000259" key="2">
    <source>
        <dbReference type="Pfam" id="PF13383"/>
    </source>
</evidence>
<dbReference type="PANTHER" id="PTHR32026:SF10">
    <property type="entry name" value="METHYLTRANSFERASE-LIKE PROTEIN 24-RELATED"/>
    <property type="match status" value="1"/>
</dbReference>